<evidence type="ECO:0000313" key="1">
    <source>
        <dbReference type="EMBL" id="EAR91276.1"/>
    </source>
</evidence>
<dbReference type="InParanoid" id="Q231M6"/>
<dbReference type="AlphaFoldDB" id="Q231M6"/>
<dbReference type="OrthoDB" id="415460at2759"/>
<dbReference type="Gene3D" id="3.30.2310.50">
    <property type="entry name" value="Protein of unknown function (DUF3228), domain 1"/>
    <property type="match status" value="2"/>
</dbReference>
<keyword evidence="1" id="KW-0966">Cell projection</keyword>
<dbReference type="RefSeq" id="XP_001011521.1">
    <property type="nucleotide sequence ID" value="XM_001011521.3"/>
</dbReference>
<dbReference type="Proteomes" id="UP000009168">
    <property type="component" value="Unassembled WGS sequence"/>
</dbReference>
<dbReference type="PANTHER" id="PTHR38666:SF2">
    <property type="entry name" value="FLAGELLAR ASSOCIATED PROTEIN"/>
    <property type="match status" value="1"/>
</dbReference>
<dbReference type="GeneID" id="7841977"/>
<keyword evidence="1" id="KW-0969">Cilium</keyword>
<dbReference type="eggNOG" id="ENOG502RXMS">
    <property type="taxonomic scope" value="Eukaryota"/>
</dbReference>
<dbReference type="OMA" id="VHRNWTS"/>
<evidence type="ECO:0000313" key="2">
    <source>
        <dbReference type="Proteomes" id="UP000009168"/>
    </source>
</evidence>
<dbReference type="HOGENOM" id="CLU_084072_0_0_1"/>
<dbReference type="STRING" id="312017.Q231M6"/>
<reference evidence="2" key="1">
    <citation type="journal article" date="2006" name="PLoS Biol.">
        <title>Macronuclear genome sequence of the ciliate Tetrahymena thermophila, a model eukaryote.</title>
        <authorList>
            <person name="Eisen J.A."/>
            <person name="Coyne R.S."/>
            <person name="Wu M."/>
            <person name="Wu D."/>
            <person name="Thiagarajan M."/>
            <person name="Wortman J.R."/>
            <person name="Badger J.H."/>
            <person name="Ren Q."/>
            <person name="Amedeo P."/>
            <person name="Jones K.M."/>
            <person name="Tallon L.J."/>
            <person name="Delcher A.L."/>
            <person name="Salzberg S.L."/>
            <person name="Silva J.C."/>
            <person name="Haas B.J."/>
            <person name="Majoros W.H."/>
            <person name="Farzad M."/>
            <person name="Carlton J.M."/>
            <person name="Smith R.K. Jr."/>
            <person name="Garg J."/>
            <person name="Pearlman R.E."/>
            <person name="Karrer K.M."/>
            <person name="Sun L."/>
            <person name="Manning G."/>
            <person name="Elde N.C."/>
            <person name="Turkewitz A.P."/>
            <person name="Asai D.J."/>
            <person name="Wilkes D.E."/>
            <person name="Wang Y."/>
            <person name="Cai H."/>
            <person name="Collins K."/>
            <person name="Stewart B.A."/>
            <person name="Lee S.R."/>
            <person name="Wilamowska K."/>
            <person name="Weinberg Z."/>
            <person name="Ruzzo W.L."/>
            <person name="Wloga D."/>
            <person name="Gaertig J."/>
            <person name="Frankel J."/>
            <person name="Tsao C.-C."/>
            <person name="Gorovsky M.A."/>
            <person name="Keeling P.J."/>
            <person name="Waller R.F."/>
            <person name="Patron N.J."/>
            <person name="Cherry J.M."/>
            <person name="Stover N.A."/>
            <person name="Krieger C.J."/>
            <person name="del Toro C."/>
            <person name="Ryder H.F."/>
            <person name="Williamson S.C."/>
            <person name="Barbeau R.A."/>
            <person name="Hamilton E.P."/>
            <person name="Orias E."/>
        </authorList>
    </citation>
    <scope>NUCLEOTIDE SEQUENCE [LARGE SCALE GENOMIC DNA]</scope>
    <source>
        <strain evidence="2">SB210</strain>
    </source>
</reference>
<protein>
    <submittedName>
        <fullName evidence="1">Flagellar associated protein</fullName>
    </submittedName>
</protein>
<dbReference type="PANTHER" id="PTHR38666">
    <property type="match status" value="1"/>
</dbReference>
<dbReference type="EMBL" id="GG662770">
    <property type="protein sequence ID" value="EAR91276.1"/>
    <property type="molecule type" value="Genomic_DNA"/>
</dbReference>
<dbReference type="InterPro" id="IPR021610">
    <property type="entry name" value="DUF3228"/>
</dbReference>
<accession>Q231M6</accession>
<sequence length="199" mass="22892">MKNLRIVIDPFCLKQFDPNVKTSTYVCSTVEEMQEHLNKIYDPSKLVDGYAPFCKHLFIPNFTQTKLSTSKITPENEHLLKTIYEARTEKELPVLRRYFPVGSVPQEVASHLDIILYSKEQIQLENAAMGNVDPNKDIDYHWGVVSVKPQNLDYEIPMDPITMMRNALGKEEGGSGVPLDRKKYLESVEFWSKNAIIKQ</sequence>
<name>Q231M6_TETTS</name>
<keyword evidence="2" id="KW-1185">Reference proteome</keyword>
<organism evidence="1 2">
    <name type="scientific">Tetrahymena thermophila (strain SB210)</name>
    <dbReference type="NCBI Taxonomy" id="312017"/>
    <lineage>
        <taxon>Eukaryota</taxon>
        <taxon>Sar</taxon>
        <taxon>Alveolata</taxon>
        <taxon>Ciliophora</taxon>
        <taxon>Intramacronucleata</taxon>
        <taxon>Oligohymenophorea</taxon>
        <taxon>Hymenostomatida</taxon>
        <taxon>Tetrahymenina</taxon>
        <taxon>Tetrahymenidae</taxon>
        <taxon>Tetrahymena</taxon>
    </lineage>
</organism>
<dbReference type="Pfam" id="PF11539">
    <property type="entry name" value="DUF3228"/>
    <property type="match status" value="1"/>
</dbReference>
<dbReference type="KEGG" id="tet:TTHERM_00784630"/>
<gene>
    <name evidence="1" type="ORF">TTHERM_00784630</name>
</gene>
<keyword evidence="1" id="KW-0282">Flagellum</keyword>
<proteinExistence type="predicted"/>